<organism evidence="2 3">
    <name type="scientific">Verticillium longisporum</name>
    <name type="common">Verticillium dahliae var. longisporum</name>
    <dbReference type="NCBI Taxonomy" id="100787"/>
    <lineage>
        <taxon>Eukaryota</taxon>
        <taxon>Fungi</taxon>
        <taxon>Dikarya</taxon>
        <taxon>Ascomycota</taxon>
        <taxon>Pezizomycotina</taxon>
        <taxon>Sordariomycetes</taxon>
        <taxon>Hypocreomycetidae</taxon>
        <taxon>Glomerellales</taxon>
        <taxon>Plectosphaerellaceae</taxon>
        <taxon>Verticillium</taxon>
    </lineage>
</organism>
<dbReference type="GO" id="GO:0006388">
    <property type="term" value="P:tRNA splicing, via endonucleolytic cleavage and ligation"/>
    <property type="evidence" value="ECO:0007669"/>
    <property type="project" value="TreeGrafter"/>
</dbReference>
<evidence type="ECO:0000259" key="1">
    <source>
        <dbReference type="Pfam" id="PF09511"/>
    </source>
</evidence>
<dbReference type="EMBL" id="CVQI01037161">
    <property type="protein sequence ID" value="CRK47955.1"/>
    <property type="molecule type" value="Genomic_DNA"/>
</dbReference>
<dbReference type="GO" id="GO:0005634">
    <property type="term" value="C:nucleus"/>
    <property type="evidence" value="ECO:0007669"/>
    <property type="project" value="TreeGrafter"/>
</dbReference>
<evidence type="ECO:0000313" key="2">
    <source>
        <dbReference type="EMBL" id="CRK47955.1"/>
    </source>
</evidence>
<dbReference type="PANTHER" id="PTHR32004">
    <property type="entry name" value="TRNA LIGASE"/>
    <property type="match status" value="1"/>
</dbReference>
<feature type="domain" description="T4 RNA ligase 1-like N-terminal" evidence="1">
    <location>
        <begin position="77"/>
        <end position="140"/>
    </location>
</feature>
<dbReference type="AlphaFoldDB" id="A0A0G4NNB2"/>
<evidence type="ECO:0000313" key="3">
    <source>
        <dbReference type="Proteomes" id="UP000045706"/>
    </source>
</evidence>
<reference evidence="3" key="1">
    <citation type="submission" date="2015-05" db="EMBL/GenBank/DDBJ databases">
        <authorList>
            <person name="Fogelqvist Johan"/>
        </authorList>
    </citation>
    <scope>NUCLEOTIDE SEQUENCE [LARGE SCALE GENOMIC DNA]</scope>
</reference>
<proteinExistence type="predicted"/>
<name>A0A0G4NNB2_VERLO</name>
<dbReference type="Pfam" id="PF09511">
    <property type="entry name" value="RNA_lig_T4_1"/>
    <property type="match status" value="1"/>
</dbReference>
<dbReference type="PANTHER" id="PTHR32004:SF1">
    <property type="entry name" value="TRNA LIGASE"/>
    <property type="match status" value="1"/>
</dbReference>
<accession>A0A0G4NNB2</accession>
<dbReference type="Proteomes" id="UP000045706">
    <property type="component" value="Unassembled WGS sequence"/>
</dbReference>
<dbReference type="InterPro" id="IPR019039">
    <property type="entry name" value="T4-Rnl1-like_N"/>
</dbReference>
<protein>
    <recommendedName>
        <fullName evidence="1">T4 RNA ligase 1-like N-terminal domain-containing protein</fullName>
    </recommendedName>
</protein>
<dbReference type="GO" id="GO:0003972">
    <property type="term" value="F:RNA ligase (ATP) activity"/>
    <property type="evidence" value="ECO:0007669"/>
    <property type="project" value="TreeGrafter"/>
</dbReference>
<sequence>MATTGGAQSAPTRAPYIPQDVQSVAHMLNGLDEARKNKSKGQAMCKRSTFAVKGSSITVDSWKMQEQDYKKRDLPTYARGLFTTRNARNEPEIAVRGYDKFFNVGEVHETKWDNILQRTQGPYELTLKENGCIIFVSGLTVL</sequence>
<feature type="non-terminal residue" evidence="2">
    <location>
        <position position="142"/>
    </location>
</feature>
<gene>
    <name evidence="2" type="ORF">BN1723_007833</name>
</gene>